<accession>A0ABP9V2C8</accession>
<sequence>MGRLKKPKRAELLLDQLARDIGNGVWQSTLPGSAVLAKYYGVSVRTCIDGLRLAETAGHISTAEKGKRRRILKMRKRAELITLLVVQPVDMVSPDVCLELAKICERHWVTEDLGPVIHKMIDLDRYKETQHYLRQWQQEFPRLRLLMVGAGLPWVEQARQMGLRCYFVGGGIFGPDADSCSGVGVSGVEILDAFFAFAQAGGHGQILIASSGDIDTPYMAERLEVQNRLHDRKKVEPSNQLVKFPLANPTAARAEWTRKFALERPSAVLVFNEVILLSLIAFCLESGIRVGRDLEIVLLQSQEWVGENFFPVLRTLSIDQTRTKRHFDTWMRGAVEVGVLYLPLEVKA</sequence>
<dbReference type="Gene3D" id="3.40.50.2300">
    <property type="match status" value="1"/>
</dbReference>
<gene>
    <name evidence="1" type="ORF">Rhal01_02255</name>
</gene>
<proteinExistence type="predicted"/>
<keyword evidence="2" id="KW-1185">Reference proteome</keyword>
<evidence type="ECO:0000313" key="2">
    <source>
        <dbReference type="Proteomes" id="UP001424741"/>
    </source>
</evidence>
<dbReference type="Proteomes" id="UP001424741">
    <property type="component" value="Unassembled WGS sequence"/>
</dbReference>
<comment type="caution">
    <text evidence="1">The sequence shown here is derived from an EMBL/GenBank/DDBJ whole genome shotgun (WGS) entry which is preliminary data.</text>
</comment>
<protein>
    <recommendedName>
        <fullName evidence="3">HTH gntR-type domain-containing protein</fullName>
    </recommendedName>
</protein>
<reference evidence="1 2" key="1">
    <citation type="submission" date="2024-02" db="EMBL/GenBank/DDBJ databases">
        <title>Rubritalea halochordaticola NBRC 107102.</title>
        <authorList>
            <person name="Ichikawa N."/>
            <person name="Katano-Makiyama Y."/>
            <person name="Hidaka K."/>
        </authorList>
    </citation>
    <scope>NUCLEOTIDE SEQUENCE [LARGE SCALE GENOMIC DNA]</scope>
    <source>
        <strain evidence="1 2">NBRC 107102</strain>
    </source>
</reference>
<dbReference type="EMBL" id="BAABRL010000006">
    <property type="protein sequence ID" value="GAA5496074.1"/>
    <property type="molecule type" value="Genomic_DNA"/>
</dbReference>
<dbReference type="RefSeq" id="WP_346188802.1">
    <property type="nucleotide sequence ID" value="NZ_BAABRL010000006.1"/>
</dbReference>
<organism evidence="1 2">
    <name type="scientific">Rubritalea halochordaticola</name>
    <dbReference type="NCBI Taxonomy" id="714537"/>
    <lineage>
        <taxon>Bacteria</taxon>
        <taxon>Pseudomonadati</taxon>
        <taxon>Verrucomicrobiota</taxon>
        <taxon>Verrucomicrobiia</taxon>
        <taxon>Verrucomicrobiales</taxon>
        <taxon>Rubritaleaceae</taxon>
        <taxon>Rubritalea</taxon>
    </lineage>
</organism>
<evidence type="ECO:0000313" key="1">
    <source>
        <dbReference type="EMBL" id="GAA5496074.1"/>
    </source>
</evidence>
<name>A0ABP9V2C8_9BACT</name>
<evidence type="ECO:0008006" key="3">
    <source>
        <dbReference type="Google" id="ProtNLM"/>
    </source>
</evidence>